<feature type="domain" description="HTH gntR-type" evidence="4">
    <location>
        <begin position="1"/>
        <end position="64"/>
    </location>
</feature>
<proteinExistence type="predicted"/>
<dbReference type="SMART" id="SM00345">
    <property type="entry name" value="HTH_GNTR"/>
    <property type="match status" value="1"/>
</dbReference>
<evidence type="ECO:0000313" key="6">
    <source>
        <dbReference type="Proteomes" id="UP001555826"/>
    </source>
</evidence>
<dbReference type="Pfam" id="PF00392">
    <property type="entry name" value="GntR"/>
    <property type="match status" value="1"/>
</dbReference>
<sequence length="220" mass="23527">MGEAYEVLRRAVLTMELLPGQALSERGLESLAGASRTPVRAALVRLAHEGLTVRDGRGWRVAPLDLDEVRAVVEHREVVECGAVALAVERATPAGLDAVQVLAESAADDADTGLRDGAQFHVALARLSCNDFLADAVEGALTRLARTRWLEVRSGASREQARSEHLEILAAVRAGDADRAVELVREHARGTRDRLLAHLEADRLGLRSRGVDVVGSGPVG</sequence>
<evidence type="ECO:0000256" key="3">
    <source>
        <dbReference type="ARBA" id="ARBA00023163"/>
    </source>
</evidence>
<dbReference type="EMBL" id="JBFNQN010000004">
    <property type="protein sequence ID" value="MEW9264329.1"/>
    <property type="molecule type" value="Genomic_DNA"/>
</dbReference>
<dbReference type="PANTHER" id="PTHR43537">
    <property type="entry name" value="TRANSCRIPTIONAL REGULATOR, GNTR FAMILY"/>
    <property type="match status" value="1"/>
</dbReference>
<evidence type="ECO:0000256" key="2">
    <source>
        <dbReference type="ARBA" id="ARBA00023125"/>
    </source>
</evidence>
<dbReference type="SUPFAM" id="SSF46785">
    <property type="entry name" value="Winged helix' DNA-binding domain"/>
    <property type="match status" value="1"/>
</dbReference>
<dbReference type="InterPro" id="IPR036388">
    <property type="entry name" value="WH-like_DNA-bd_sf"/>
</dbReference>
<dbReference type="Gene3D" id="1.10.10.10">
    <property type="entry name" value="Winged helix-like DNA-binding domain superfamily/Winged helix DNA-binding domain"/>
    <property type="match status" value="1"/>
</dbReference>
<dbReference type="InterPro" id="IPR000524">
    <property type="entry name" value="Tscrpt_reg_HTH_GntR"/>
</dbReference>
<organism evidence="5 6">
    <name type="scientific">Kineococcus endophyticus</name>
    <dbReference type="NCBI Taxonomy" id="1181883"/>
    <lineage>
        <taxon>Bacteria</taxon>
        <taxon>Bacillati</taxon>
        <taxon>Actinomycetota</taxon>
        <taxon>Actinomycetes</taxon>
        <taxon>Kineosporiales</taxon>
        <taxon>Kineosporiaceae</taxon>
        <taxon>Kineococcus</taxon>
    </lineage>
</organism>
<reference evidence="5 6" key="1">
    <citation type="submission" date="2024-07" db="EMBL/GenBank/DDBJ databases">
        <authorList>
            <person name="Thanompreechachai J."/>
            <person name="Duangmal K."/>
        </authorList>
    </citation>
    <scope>NUCLEOTIDE SEQUENCE [LARGE SCALE GENOMIC DNA]</scope>
    <source>
        <strain evidence="5 6">KCTC 19886</strain>
    </source>
</reference>
<keyword evidence="1" id="KW-0805">Transcription regulation</keyword>
<dbReference type="PANTHER" id="PTHR43537:SF45">
    <property type="entry name" value="GNTR FAMILY REGULATORY PROTEIN"/>
    <property type="match status" value="1"/>
</dbReference>
<keyword evidence="6" id="KW-1185">Reference proteome</keyword>
<dbReference type="SUPFAM" id="SSF48008">
    <property type="entry name" value="GntR ligand-binding domain-like"/>
    <property type="match status" value="1"/>
</dbReference>
<dbReference type="PROSITE" id="PS50949">
    <property type="entry name" value="HTH_GNTR"/>
    <property type="match status" value="1"/>
</dbReference>
<gene>
    <name evidence="5" type="ORF">AB1207_06195</name>
</gene>
<dbReference type="SMART" id="SM00895">
    <property type="entry name" value="FCD"/>
    <property type="match status" value="1"/>
</dbReference>
<evidence type="ECO:0000256" key="1">
    <source>
        <dbReference type="ARBA" id="ARBA00023015"/>
    </source>
</evidence>
<dbReference type="Gene3D" id="1.20.120.530">
    <property type="entry name" value="GntR ligand-binding domain-like"/>
    <property type="match status" value="1"/>
</dbReference>
<keyword evidence="3" id="KW-0804">Transcription</keyword>
<dbReference type="Pfam" id="PF07729">
    <property type="entry name" value="FCD"/>
    <property type="match status" value="1"/>
</dbReference>
<dbReference type="InterPro" id="IPR008920">
    <property type="entry name" value="TF_FadR/GntR_C"/>
</dbReference>
<protein>
    <submittedName>
        <fullName evidence="5">GntR family transcriptional regulator</fullName>
    </submittedName>
</protein>
<dbReference type="InterPro" id="IPR036390">
    <property type="entry name" value="WH_DNA-bd_sf"/>
</dbReference>
<evidence type="ECO:0000313" key="5">
    <source>
        <dbReference type="EMBL" id="MEW9264329.1"/>
    </source>
</evidence>
<keyword evidence="2" id="KW-0238">DNA-binding</keyword>
<comment type="caution">
    <text evidence="5">The sequence shown here is derived from an EMBL/GenBank/DDBJ whole genome shotgun (WGS) entry which is preliminary data.</text>
</comment>
<evidence type="ECO:0000259" key="4">
    <source>
        <dbReference type="PROSITE" id="PS50949"/>
    </source>
</evidence>
<dbReference type="InterPro" id="IPR011711">
    <property type="entry name" value="GntR_C"/>
</dbReference>
<accession>A0ABV3P3X4</accession>
<dbReference type="Proteomes" id="UP001555826">
    <property type="component" value="Unassembled WGS sequence"/>
</dbReference>
<dbReference type="RefSeq" id="WP_367636994.1">
    <property type="nucleotide sequence ID" value="NZ_JBFNQN010000004.1"/>
</dbReference>
<name>A0ABV3P3X4_9ACTN</name>